<dbReference type="Proteomes" id="UP000077667">
    <property type="component" value="Chromosome"/>
</dbReference>
<dbReference type="InterPro" id="IPR013595">
    <property type="entry name" value="Pept_S33_TAP-like_C"/>
</dbReference>
<dbReference type="Gene3D" id="3.40.50.1820">
    <property type="entry name" value="alpha/beta hydrolase"/>
    <property type="match status" value="1"/>
</dbReference>
<dbReference type="SUPFAM" id="SSF53474">
    <property type="entry name" value="alpha/beta-Hydrolases"/>
    <property type="match status" value="1"/>
</dbReference>
<dbReference type="Pfam" id="PF08386">
    <property type="entry name" value="Abhydrolase_4"/>
    <property type="match status" value="1"/>
</dbReference>
<dbReference type="OrthoDB" id="2247630at2"/>
<dbReference type="AlphaFoldDB" id="A0A1A9I465"/>
<proteinExistence type="predicted"/>
<dbReference type="InterPro" id="IPR029058">
    <property type="entry name" value="AB_hydrolase_fold"/>
</dbReference>
<name>A0A1A9I465_9BACT</name>
<feature type="domain" description="Peptidase S33 tripeptidyl aminopeptidase-like C-terminal" evidence="2">
    <location>
        <begin position="209"/>
        <end position="275"/>
    </location>
</feature>
<dbReference type="KEGG" id="nia:A8C56_14990"/>
<organism evidence="3 4">
    <name type="scientific">Niabella ginsenosidivorans</name>
    <dbReference type="NCBI Taxonomy" id="1176587"/>
    <lineage>
        <taxon>Bacteria</taxon>
        <taxon>Pseudomonadati</taxon>
        <taxon>Bacteroidota</taxon>
        <taxon>Chitinophagia</taxon>
        <taxon>Chitinophagales</taxon>
        <taxon>Chitinophagaceae</taxon>
        <taxon>Niabella</taxon>
    </lineage>
</organism>
<evidence type="ECO:0000259" key="1">
    <source>
        <dbReference type="Pfam" id="PF00561"/>
    </source>
</evidence>
<dbReference type="GO" id="GO:0046503">
    <property type="term" value="P:glycerolipid catabolic process"/>
    <property type="evidence" value="ECO:0007669"/>
    <property type="project" value="TreeGrafter"/>
</dbReference>
<reference evidence="3 4" key="1">
    <citation type="submission" date="2016-05" db="EMBL/GenBank/DDBJ databases">
        <title>Niabella ginsenosidivorans BS26 whole genome sequencing.</title>
        <authorList>
            <person name="Im W.T."/>
            <person name="Siddiqi M.Z."/>
        </authorList>
    </citation>
    <scope>NUCLEOTIDE SEQUENCE [LARGE SCALE GENOMIC DNA]</scope>
    <source>
        <strain evidence="3 4">BS26</strain>
    </source>
</reference>
<dbReference type="PANTHER" id="PTHR43433">
    <property type="entry name" value="HYDROLASE, ALPHA/BETA FOLD FAMILY PROTEIN"/>
    <property type="match status" value="1"/>
</dbReference>
<evidence type="ECO:0000259" key="2">
    <source>
        <dbReference type="Pfam" id="PF08386"/>
    </source>
</evidence>
<dbReference type="InterPro" id="IPR050471">
    <property type="entry name" value="AB_hydrolase"/>
</dbReference>
<protein>
    <submittedName>
        <fullName evidence="3">Alpha/beta hydrolase</fullName>
    </submittedName>
</protein>
<keyword evidence="4" id="KW-1185">Reference proteome</keyword>
<sequence length="290" mass="32729">MMKLFWLRTWLFTGLLLLGAAGCGRLRVMTYGYNNNVGKYYDIRGIHMYTEVYGKGKPLLMIHGNGGDMSAFANNVPYFSKKYKVILADSRAHGRSADTSDSLSFEMMADDYAALLTAMHIPSAYVLGWSDGGIIALELAMRHPDKVLKLASSGANLWADSVGLRPDVWLEGVEEYQSWQKRLPLTDVNDRNDYKIFMLDYEQPNIALEELKKIKCPALIIGGDNDLIPVAHTRQIAAGISNAELWIVPNSGHATLIDHSRQFNKKVDEFFQKPHHRLLQIFSRKYNTAL</sequence>
<feature type="domain" description="AB hydrolase-1" evidence="1">
    <location>
        <begin position="57"/>
        <end position="174"/>
    </location>
</feature>
<dbReference type="Pfam" id="PF00561">
    <property type="entry name" value="Abhydrolase_1"/>
    <property type="match status" value="1"/>
</dbReference>
<gene>
    <name evidence="3" type="ORF">A8C56_14990</name>
</gene>
<accession>A0A1A9I465</accession>
<dbReference type="GO" id="GO:0004806">
    <property type="term" value="F:triacylglycerol lipase activity"/>
    <property type="evidence" value="ECO:0007669"/>
    <property type="project" value="TreeGrafter"/>
</dbReference>
<evidence type="ECO:0000313" key="3">
    <source>
        <dbReference type="EMBL" id="ANH82105.1"/>
    </source>
</evidence>
<dbReference type="PANTHER" id="PTHR43433:SF5">
    <property type="entry name" value="AB HYDROLASE-1 DOMAIN-CONTAINING PROTEIN"/>
    <property type="match status" value="1"/>
</dbReference>
<evidence type="ECO:0000313" key="4">
    <source>
        <dbReference type="Proteomes" id="UP000077667"/>
    </source>
</evidence>
<dbReference type="InterPro" id="IPR000073">
    <property type="entry name" value="AB_hydrolase_1"/>
</dbReference>
<dbReference type="EMBL" id="CP015772">
    <property type="protein sequence ID" value="ANH82105.1"/>
    <property type="molecule type" value="Genomic_DNA"/>
</dbReference>
<keyword evidence="3" id="KW-0378">Hydrolase</keyword>
<dbReference type="PROSITE" id="PS51257">
    <property type="entry name" value="PROKAR_LIPOPROTEIN"/>
    <property type="match status" value="1"/>
</dbReference>
<dbReference type="RefSeq" id="WP_067757670.1">
    <property type="nucleotide sequence ID" value="NZ_CP015772.1"/>
</dbReference>
<dbReference type="STRING" id="1176587.A8C56_14990"/>